<dbReference type="Pfam" id="PF12796">
    <property type="entry name" value="Ank_2"/>
    <property type="match status" value="1"/>
</dbReference>
<evidence type="ECO:0000313" key="5">
    <source>
        <dbReference type="EMBL" id="TRX89274.1"/>
    </source>
</evidence>
<evidence type="ECO:0000256" key="4">
    <source>
        <dbReference type="SAM" id="MobiDB-lite"/>
    </source>
</evidence>
<keyword evidence="1" id="KW-0677">Repeat</keyword>
<proteinExistence type="predicted"/>
<name>A0A553HMT9_9PEZI</name>
<keyword evidence="6" id="KW-1185">Reference proteome</keyword>
<dbReference type="PROSITE" id="PS50297">
    <property type="entry name" value="ANK_REP_REGION"/>
    <property type="match status" value="1"/>
</dbReference>
<evidence type="ECO:0000256" key="3">
    <source>
        <dbReference type="PROSITE-ProRule" id="PRU00023"/>
    </source>
</evidence>
<dbReference type="PANTHER" id="PTHR24171">
    <property type="entry name" value="ANKYRIN REPEAT DOMAIN-CONTAINING PROTEIN 39-RELATED"/>
    <property type="match status" value="1"/>
</dbReference>
<dbReference type="AlphaFoldDB" id="A0A553HMT9"/>
<comment type="caution">
    <text evidence="5">The sequence shown here is derived from an EMBL/GenBank/DDBJ whole genome shotgun (WGS) entry which is preliminary data.</text>
</comment>
<dbReference type="PRINTS" id="PR01415">
    <property type="entry name" value="ANKYRIN"/>
</dbReference>
<dbReference type="SMART" id="SM00248">
    <property type="entry name" value="ANK"/>
    <property type="match status" value="2"/>
</dbReference>
<dbReference type="Proteomes" id="UP000319160">
    <property type="component" value="Unassembled WGS sequence"/>
</dbReference>
<keyword evidence="2 3" id="KW-0040">ANK repeat</keyword>
<dbReference type="PROSITE" id="PS50088">
    <property type="entry name" value="ANK_REPEAT"/>
    <property type="match status" value="2"/>
</dbReference>
<dbReference type="OrthoDB" id="4776238at2759"/>
<evidence type="ECO:0000256" key="1">
    <source>
        <dbReference type="ARBA" id="ARBA00022737"/>
    </source>
</evidence>
<protein>
    <submittedName>
        <fullName evidence="5">Uncharacterized protein</fullName>
    </submittedName>
</protein>
<dbReference type="InterPro" id="IPR002110">
    <property type="entry name" value="Ankyrin_rpt"/>
</dbReference>
<dbReference type="EMBL" id="VFLP01000070">
    <property type="protein sequence ID" value="TRX89274.1"/>
    <property type="molecule type" value="Genomic_DNA"/>
</dbReference>
<evidence type="ECO:0000256" key="2">
    <source>
        <dbReference type="ARBA" id="ARBA00023043"/>
    </source>
</evidence>
<sequence length="238" mass="25875">MSDNAIMGDQSRSEIIIPANGIDLEQTNGAGSKPLYLAVDLGSSDIVVLLRQAGADVESFNTNSQVCWTVFQQAVDGDRTEIAELLLQHGADVNSIDPGDFKSAAGLTGSHDRHHRTPTNPSTHMRSTRFSLSVNDNMQRPSALANQATLTRYLLVVKKKPTGAKKFKSNTMANAADPGDPAQWSAVNSQSLYNHLIRGCSTPESLGEAGALQTCRTLDQYLNTYLDTRNRDRDQIID</sequence>
<dbReference type="STRING" id="2512241.A0A553HMT9"/>
<feature type="region of interest" description="Disordered" evidence="4">
    <location>
        <begin position="100"/>
        <end position="126"/>
    </location>
</feature>
<dbReference type="InterPro" id="IPR036770">
    <property type="entry name" value="Ankyrin_rpt-contain_sf"/>
</dbReference>
<gene>
    <name evidence="5" type="ORF">FHL15_009847</name>
</gene>
<evidence type="ECO:0000313" key="6">
    <source>
        <dbReference type="Proteomes" id="UP000319160"/>
    </source>
</evidence>
<feature type="repeat" description="ANK" evidence="3">
    <location>
        <begin position="30"/>
        <end position="62"/>
    </location>
</feature>
<dbReference type="Gene3D" id="1.25.40.20">
    <property type="entry name" value="Ankyrin repeat-containing domain"/>
    <property type="match status" value="1"/>
</dbReference>
<reference evidence="6" key="1">
    <citation type="submission" date="2019-06" db="EMBL/GenBank/DDBJ databases">
        <title>Draft genome sequence of the griseofulvin-producing fungus Xylaria cubensis strain G536.</title>
        <authorList>
            <person name="Mead M.E."/>
            <person name="Raja H.A."/>
            <person name="Steenwyk J.L."/>
            <person name="Knowles S.L."/>
            <person name="Oberlies N.H."/>
            <person name="Rokas A."/>
        </authorList>
    </citation>
    <scope>NUCLEOTIDE SEQUENCE [LARGE SCALE GENOMIC DNA]</scope>
    <source>
        <strain evidence="6">G536</strain>
    </source>
</reference>
<organism evidence="5 6">
    <name type="scientific">Xylaria flabelliformis</name>
    <dbReference type="NCBI Taxonomy" id="2512241"/>
    <lineage>
        <taxon>Eukaryota</taxon>
        <taxon>Fungi</taxon>
        <taxon>Dikarya</taxon>
        <taxon>Ascomycota</taxon>
        <taxon>Pezizomycotina</taxon>
        <taxon>Sordariomycetes</taxon>
        <taxon>Xylariomycetidae</taxon>
        <taxon>Xylariales</taxon>
        <taxon>Xylariaceae</taxon>
        <taxon>Xylaria</taxon>
    </lineage>
</organism>
<accession>A0A553HMT9</accession>
<feature type="repeat" description="ANK" evidence="3">
    <location>
        <begin position="69"/>
        <end position="98"/>
    </location>
</feature>
<dbReference type="SUPFAM" id="SSF48403">
    <property type="entry name" value="Ankyrin repeat"/>
    <property type="match status" value="1"/>
</dbReference>